<dbReference type="Proteomes" id="UP000663855">
    <property type="component" value="Unassembled WGS sequence"/>
</dbReference>
<dbReference type="AlphaFoldDB" id="A0A816TJ64"/>
<evidence type="ECO:0000256" key="9">
    <source>
        <dbReference type="ARBA" id="ARBA00022840"/>
    </source>
</evidence>
<dbReference type="Proteomes" id="UP000663887">
    <property type="component" value="Unassembled WGS sequence"/>
</dbReference>
<dbReference type="EMBL" id="CAJNRF010006106">
    <property type="protein sequence ID" value="CAF2078492.1"/>
    <property type="molecule type" value="Genomic_DNA"/>
</dbReference>
<protein>
    <recommendedName>
        <fullName evidence="20">Achaete scute target 1</fullName>
    </recommendedName>
</protein>
<dbReference type="SMART" id="SM00027">
    <property type="entry name" value="EH"/>
    <property type="match status" value="1"/>
</dbReference>
<dbReference type="GO" id="GO:0005524">
    <property type="term" value="F:ATP binding"/>
    <property type="evidence" value="ECO:0007669"/>
    <property type="project" value="UniProtKB-KW"/>
</dbReference>
<dbReference type="Gene3D" id="1.10.268.20">
    <property type="match status" value="1"/>
</dbReference>
<dbReference type="CDD" id="cd00052">
    <property type="entry name" value="EH"/>
    <property type="match status" value="1"/>
</dbReference>
<dbReference type="EMBL" id="CAJNOW010022164">
    <property type="protein sequence ID" value="CAF1686808.1"/>
    <property type="molecule type" value="Genomic_DNA"/>
</dbReference>
<dbReference type="Proteomes" id="UP000663834">
    <property type="component" value="Unassembled WGS sequence"/>
</dbReference>
<dbReference type="FunFam" id="1.10.238.10:FF:000038">
    <property type="entry name" value="EH domain-containing protein 3"/>
    <property type="match status" value="1"/>
</dbReference>
<dbReference type="GO" id="GO:0016197">
    <property type="term" value="P:endosomal transport"/>
    <property type="evidence" value="ECO:0007669"/>
    <property type="project" value="TreeGrafter"/>
</dbReference>
<dbReference type="GO" id="GO:0006897">
    <property type="term" value="P:endocytosis"/>
    <property type="evidence" value="ECO:0007669"/>
    <property type="project" value="TreeGrafter"/>
</dbReference>
<accession>A0A816TJ64</accession>
<dbReference type="EMBL" id="CAJNOV010017028">
    <property type="protein sequence ID" value="CAF1599346.1"/>
    <property type="molecule type" value="Genomic_DNA"/>
</dbReference>
<dbReference type="Proteomes" id="UP000663856">
    <property type="component" value="Unassembled WGS sequence"/>
</dbReference>
<dbReference type="GO" id="GO:0005509">
    <property type="term" value="F:calcium ion binding"/>
    <property type="evidence" value="ECO:0007669"/>
    <property type="project" value="InterPro"/>
</dbReference>
<dbReference type="PROSITE" id="PS00018">
    <property type="entry name" value="EF_HAND_1"/>
    <property type="match status" value="1"/>
</dbReference>
<dbReference type="Pfam" id="PF00350">
    <property type="entry name" value="Dynamin_N"/>
    <property type="match status" value="1"/>
</dbReference>
<dbReference type="InterPro" id="IPR040990">
    <property type="entry name" value="DUF5600"/>
</dbReference>
<dbReference type="EMBL" id="CAJNRE010003514">
    <property type="protein sequence ID" value="CAF2023760.1"/>
    <property type="molecule type" value="Genomic_DNA"/>
</dbReference>
<evidence type="ECO:0000256" key="2">
    <source>
        <dbReference type="ARBA" id="ARBA00004413"/>
    </source>
</evidence>
<dbReference type="SUPFAM" id="SSF52540">
    <property type="entry name" value="P-loop containing nucleoside triphosphate hydrolases"/>
    <property type="match status" value="1"/>
</dbReference>
<dbReference type="InterPro" id="IPR011992">
    <property type="entry name" value="EF-hand-dom_pair"/>
</dbReference>
<dbReference type="GO" id="GO:0005886">
    <property type="term" value="C:plasma membrane"/>
    <property type="evidence" value="ECO:0007669"/>
    <property type="project" value="UniProtKB-SubCell"/>
</dbReference>
<dbReference type="InterPro" id="IPR002048">
    <property type="entry name" value="EF_hand_dom"/>
</dbReference>
<dbReference type="Pfam" id="PF18150">
    <property type="entry name" value="DUF5600"/>
    <property type="match status" value="1"/>
</dbReference>
<evidence type="ECO:0000313" key="16">
    <source>
        <dbReference type="EMBL" id="CAF2023760.1"/>
    </source>
</evidence>
<comment type="subcellular location">
    <subcellularLocation>
        <location evidence="2">Cell membrane</location>
        <topology evidence="2">Peripheral membrane protein</topology>
        <orientation evidence="2">Cytoplasmic side</orientation>
    </subcellularLocation>
    <subcellularLocation>
        <location evidence="1">Endosome membrane</location>
        <topology evidence="1">Peripheral membrane protein</topology>
        <orientation evidence="1">Cytoplasmic side</orientation>
    </subcellularLocation>
</comment>
<keyword evidence="10" id="KW-0472">Membrane</keyword>
<feature type="domain" description="Dynamin-type G" evidence="13">
    <location>
        <begin position="51"/>
        <end position="291"/>
    </location>
</feature>
<dbReference type="InterPro" id="IPR000261">
    <property type="entry name" value="EH_dom"/>
</dbReference>
<dbReference type="Pfam" id="PF12763">
    <property type="entry name" value="EH"/>
    <property type="match status" value="1"/>
</dbReference>
<dbReference type="Gene3D" id="1.10.238.10">
    <property type="entry name" value="EF-hand"/>
    <property type="match status" value="1"/>
</dbReference>
<evidence type="ECO:0000259" key="13">
    <source>
        <dbReference type="PROSITE" id="PS51718"/>
    </source>
</evidence>
<dbReference type="Pfam" id="PF16880">
    <property type="entry name" value="EHD_N"/>
    <property type="match status" value="1"/>
</dbReference>
<dbReference type="Proteomes" id="UP000663824">
    <property type="component" value="Unassembled WGS sequence"/>
</dbReference>
<evidence type="ECO:0000256" key="8">
    <source>
        <dbReference type="ARBA" id="ARBA00022837"/>
    </source>
</evidence>
<evidence type="ECO:0000256" key="7">
    <source>
        <dbReference type="ARBA" id="ARBA00022753"/>
    </source>
</evidence>
<evidence type="ECO:0000259" key="11">
    <source>
        <dbReference type="PROSITE" id="PS50031"/>
    </source>
</evidence>
<keyword evidence="7" id="KW-0967">Endosome</keyword>
<dbReference type="OrthoDB" id="1716625at2759"/>
<feature type="domain" description="EH" evidence="11">
    <location>
        <begin position="449"/>
        <end position="537"/>
    </location>
</feature>
<dbReference type="GO" id="GO:0010008">
    <property type="term" value="C:endosome membrane"/>
    <property type="evidence" value="ECO:0007669"/>
    <property type="project" value="UniProtKB-SubCell"/>
</dbReference>
<feature type="domain" description="EF-hand" evidence="12">
    <location>
        <begin position="481"/>
        <end position="516"/>
    </location>
</feature>
<evidence type="ECO:0000313" key="19">
    <source>
        <dbReference type="Proteomes" id="UP000663887"/>
    </source>
</evidence>
<dbReference type="InterPro" id="IPR045063">
    <property type="entry name" value="Dynamin_N"/>
</dbReference>
<organism evidence="18 19">
    <name type="scientific">Rotaria magnacalcarata</name>
    <dbReference type="NCBI Taxonomy" id="392030"/>
    <lineage>
        <taxon>Eukaryota</taxon>
        <taxon>Metazoa</taxon>
        <taxon>Spiralia</taxon>
        <taxon>Gnathifera</taxon>
        <taxon>Rotifera</taxon>
        <taxon>Eurotatoria</taxon>
        <taxon>Bdelloidea</taxon>
        <taxon>Philodinida</taxon>
        <taxon>Philodinidae</taxon>
        <taxon>Rotaria</taxon>
    </lineage>
</organism>
<evidence type="ECO:0000256" key="4">
    <source>
        <dbReference type="ARBA" id="ARBA00022553"/>
    </source>
</evidence>
<keyword evidence="8" id="KW-0106">Calcium</keyword>
<gene>
    <name evidence="14" type="ORF">CJN711_LOCUS34974</name>
    <name evidence="15" type="ORF">KQP761_LOCUS38942</name>
    <name evidence="16" type="ORF">MBJ925_LOCUS9396</name>
    <name evidence="17" type="ORF">WKI299_LOCUS15647</name>
    <name evidence="18" type="ORF">XDN619_LOCUS17714</name>
</gene>
<keyword evidence="6" id="KW-0547">Nucleotide-binding</keyword>
<evidence type="ECO:0000256" key="6">
    <source>
        <dbReference type="ARBA" id="ARBA00022741"/>
    </source>
</evidence>
<keyword evidence="5" id="KW-0479">Metal-binding</keyword>
<reference evidence="18" key="1">
    <citation type="submission" date="2021-02" db="EMBL/GenBank/DDBJ databases">
        <authorList>
            <person name="Nowell W R."/>
        </authorList>
    </citation>
    <scope>NUCLEOTIDE SEQUENCE</scope>
</reference>
<sequence length="570" mass="64700">MPFWKKDPVKKEIFTNVAEGLRQVYKSKLLPLEETYRFHEFHSPQLDDCDFSAKPMVLLVGQYSVGKTTFIRYLLNEDFPGIRIGPEPTTDSFIAIMNNDHAGTIPGNALVVDPSKPFRPLSKFGNAFLNRFVCSQLRNEVLETVTFIDTPGILSGEKQRVDRGYEFTQVLEWFADRCDRILLLFDVSSLDISDELKRAIEVLRRNDDKIRIVLNKADTVDHQALMRVYGALMWSLGKVLGTPEVCRVYVGSFWSKPLQFDSNRRLFELETKDLFDDLESLPKTATLRKLNDLIKRARLAKVHALIVSELRESMPSVFGKDSKRKELINKLHLVYEKIQREHNIPIGDFPKIDRMQESLRNMDFTKFKILDKKLLERVDKMLAEDVPKLMSMIPQEEHAFLQLQSQTTQNTAADKSTIFNDQQSTPFELGGVEGINAGLGETDWIVTRSRHEYDEVFTQLSPQNGKVTGAAAKQEMVKSKLPNNVLGRVWKLSDIDKDGMLDIDEWALSQHLIKIKLDGHELPNILPNHLVPPSKRHLISASSSAEGNSGIYPAINSVTGGGEQNTSGDS</sequence>
<dbReference type="EMBL" id="CAJNRG010007550">
    <property type="protein sequence ID" value="CAF2096007.1"/>
    <property type="molecule type" value="Genomic_DNA"/>
</dbReference>
<dbReference type="FunFam" id="3.40.50.300:FF:000147">
    <property type="entry name" value="EH domain-containing protein 1"/>
    <property type="match status" value="1"/>
</dbReference>
<dbReference type="InterPro" id="IPR030381">
    <property type="entry name" value="G_DYNAMIN_dom"/>
</dbReference>
<dbReference type="SUPFAM" id="SSF47473">
    <property type="entry name" value="EF-hand"/>
    <property type="match status" value="1"/>
</dbReference>
<evidence type="ECO:0000313" key="15">
    <source>
        <dbReference type="EMBL" id="CAF1686808.1"/>
    </source>
</evidence>
<comment type="caution">
    <text evidence="18">The sequence shown here is derived from an EMBL/GenBank/DDBJ whole genome shotgun (WGS) entry which is preliminary data.</text>
</comment>
<dbReference type="InterPro" id="IPR027417">
    <property type="entry name" value="P-loop_NTPase"/>
</dbReference>
<name>A0A816TJ64_9BILA</name>
<evidence type="ECO:0000256" key="1">
    <source>
        <dbReference type="ARBA" id="ARBA00004125"/>
    </source>
</evidence>
<keyword evidence="3" id="KW-1003">Cell membrane</keyword>
<proteinExistence type="predicted"/>
<dbReference type="InterPro" id="IPR018247">
    <property type="entry name" value="EF_Hand_1_Ca_BS"/>
</dbReference>
<dbReference type="InterPro" id="IPR031692">
    <property type="entry name" value="EHD_N"/>
</dbReference>
<dbReference type="PROSITE" id="PS50222">
    <property type="entry name" value="EF_HAND_2"/>
    <property type="match status" value="1"/>
</dbReference>
<evidence type="ECO:0000256" key="5">
    <source>
        <dbReference type="ARBA" id="ARBA00022723"/>
    </source>
</evidence>
<dbReference type="PANTHER" id="PTHR11216">
    <property type="entry name" value="EH DOMAIN"/>
    <property type="match status" value="1"/>
</dbReference>
<dbReference type="PROSITE" id="PS51718">
    <property type="entry name" value="G_DYNAMIN_2"/>
    <property type="match status" value="1"/>
</dbReference>
<evidence type="ECO:0008006" key="20">
    <source>
        <dbReference type="Google" id="ProtNLM"/>
    </source>
</evidence>
<evidence type="ECO:0000313" key="18">
    <source>
        <dbReference type="EMBL" id="CAF2096007.1"/>
    </source>
</evidence>
<dbReference type="GO" id="GO:0005525">
    <property type="term" value="F:GTP binding"/>
    <property type="evidence" value="ECO:0007669"/>
    <property type="project" value="InterPro"/>
</dbReference>
<evidence type="ECO:0000313" key="14">
    <source>
        <dbReference type="EMBL" id="CAF1599346.1"/>
    </source>
</evidence>
<keyword evidence="9" id="KW-0067">ATP-binding</keyword>
<evidence type="ECO:0000256" key="3">
    <source>
        <dbReference type="ARBA" id="ARBA00022475"/>
    </source>
</evidence>
<dbReference type="Gene3D" id="3.40.50.300">
    <property type="entry name" value="P-loop containing nucleotide triphosphate hydrolases"/>
    <property type="match status" value="1"/>
</dbReference>
<evidence type="ECO:0000313" key="17">
    <source>
        <dbReference type="EMBL" id="CAF2078492.1"/>
    </source>
</evidence>
<keyword evidence="4" id="KW-0597">Phosphoprotein</keyword>
<evidence type="ECO:0000256" key="10">
    <source>
        <dbReference type="ARBA" id="ARBA00023136"/>
    </source>
</evidence>
<dbReference type="PANTHER" id="PTHR11216:SF31">
    <property type="entry name" value="AT21416P"/>
    <property type="match status" value="1"/>
</dbReference>
<evidence type="ECO:0000259" key="12">
    <source>
        <dbReference type="PROSITE" id="PS50222"/>
    </source>
</evidence>
<dbReference type="CDD" id="cd09913">
    <property type="entry name" value="EHD"/>
    <property type="match status" value="1"/>
</dbReference>
<dbReference type="PROSITE" id="PS50031">
    <property type="entry name" value="EH"/>
    <property type="match status" value="1"/>
</dbReference>